<proteinExistence type="predicted"/>
<dbReference type="InterPro" id="IPR006379">
    <property type="entry name" value="HAD-SF_hydro_IIB"/>
</dbReference>
<dbReference type="NCBIfam" id="TIGR01484">
    <property type="entry name" value="HAD-SF-IIB"/>
    <property type="match status" value="1"/>
</dbReference>
<keyword evidence="2" id="KW-1185">Reference proteome</keyword>
<dbReference type="Proteomes" id="UP000235682">
    <property type="component" value="Unassembled WGS sequence"/>
</dbReference>
<dbReference type="SFLD" id="SFLDG01140">
    <property type="entry name" value="C2.B:_Phosphomannomutase_and_P"/>
    <property type="match status" value="1"/>
</dbReference>
<dbReference type="InterPro" id="IPR036412">
    <property type="entry name" value="HAD-like_sf"/>
</dbReference>
<dbReference type="AlphaFoldDB" id="A0A2N6SLJ5"/>
<comment type="caution">
    <text evidence="1">The sequence shown here is derived from an EMBL/GenBank/DDBJ whole genome shotgun (WGS) entry which is preliminary data.</text>
</comment>
<dbReference type="STRING" id="84521.SAMN04487994_10192"/>
<reference evidence="1 2" key="1">
    <citation type="submission" date="2017-09" db="EMBL/GenBank/DDBJ databases">
        <title>Bacterial strain isolated from the female urinary microbiota.</title>
        <authorList>
            <person name="Thomas-White K."/>
            <person name="Kumar N."/>
            <person name="Forster S."/>
            <person name="Putonti C."/>
            <person name="Lawley T."/>
            <person name="Wolfe A.J."/>
        </authorList>
    </citation>
    <scope>NUCLEOTIDE SEQUENCE [LARGE SCALE GENOMIC DNA]</scope>
    <source>
        <strain evidence="1 2">UMB0852</strain>
    </source>
</reference>
<sequence>MKQHLIAIDLDGTTLNDESKLTTKTIETLRLLDRMGHKVCIITGRPFRNSEDIYKELNIGGPMVNFNGALCHIPYNPDWVPYYHFNLDRDLAFDIFQRQEEFGIDLLCAEGKNEIFASSSNLPNSPFYPLDRQPVHGFTKDELTYNPTALTLFTDVNEQEPIAQKLRQAYGDDIEVRTWGGFLPCLEVVRAGVNKALGVERIAHFYGVNRKNILAFGDEDNDMEMIDYAGHGVALANGIQPLKDIANDVTRYTNDKDGLAKYLQEYFKL</sequence>
<name>A0A2N6SLJ5_9LACT</name>
<dbReference type="SUPFAM" id="SSF56784">
    <property type="entry name" value="HAD-like"/>
    <property type="match status" value="1"/>
</dbReference>
<dbReference type="GO" id="GO:0005829">
    <property type="term" value="C:cytosol"/>
    <property type="evidence" value="ECO:0007669"/>
    <property type="project" value="TreeGrafter"/>
</dbReference>
<dbReference type="SFLD" id="SFLDS00003">
    <property type="entry name" value="Haloacid_Dehalogenase"/>
    <property type="match status" value="1"/>
</dbReference>
<dbReference type="CDD" id="cd07516">
    <property type="entry name" value="HAD_Pase"/>
    <property type="match status" value="1"/>
</dbReference>
<dbReference type="PANTHER" id="PTHR10000:SF23">
    <property type="entry name" value="5-AMINO-6-(5-PHOSPHO-D-RIBITYLAMINO)URACIL PHOSPHATASE YITU"/>
    <property type="match status" value="1"/>
</dbReference>
<keyword evidence="1" id="KW-0378">Hydrolase</keyword>
<dbReference type="RefSeq" id="WP_102227996.1">
    <property type="nucleotide sequence ID" value="NZ_PNFY01000032.1"/>
</dbReference>
<evidence type="ECO:0000313" key="2">
    <source>
        <dbReference type="Proteomes" id="UP000235682"/>
    </source>
</evidence>
<dbReference type="OrthoDB" id="9781413at2"/>
<dbReference type="Gene3D" id="3.40.50.1000">
    <property type="entry name" value="HAD superfamily/HAD-like"/>
    <property type="match status" value="1"/>
</dbReference>
<dbReference type="PANTHER" id="PTHR10000">
    <property type="entry name" value="PHOSPHOSERINE PHOSPHATASE"/>
    <property type="match status" value="1"/>
</dbReference>
<gene>
    <name evidence="1" type="ORF">CJ205_07000</name>
</gene>
<dbReference type="GO" id="GO:0016791">
    <property type="term" value="F:phosphatase activity"/>
    <property type="evidence" value="ECO:0007669"/>
    <property type="project" value="TreeGrafter"/>
</dbReference>
<protein>
    <submittedName>
        <fullName evidence="1">Cof-type HAD-IIB family hydrolase</fullName>
    </submittedName>
</protein>
<organism evidence="1 2">
    <name type="scientific">Dolosicoccus paucivorans</name>
    <dbReference type="NCBI Taxonomy" id="84521"/>
    <lineage>
        <taxon>Bacteria</taxon>
        <taxon>Bacillati</taxon>
        <taxon>Bacillota</taxon>
        <taxon>Bacilli</taxon>
        <taxon>Lactobacillales</taxon>
        <taxon>Aerococcaceae</taxon>
        <taxon>Dolosicoccus</taxon>
    </lineage>
</organism>
<dbReference type="Pfam" id="PF08282">
    <property type="entry name" value="Hydrolase_3"/>
    <property type="match status" value="1"/>
</dbReference>
<dbReference type="GO" id="GO:0000287">
    <property type="term" value="F:magnesium ion binding"/>
    <property type="evidence" value="ECO:0007669"/>
    <property type="project" value="TreeGrafter"/>
</dbReference>
<accession>A0A2N6SLJ5</accession>
<dbReference type="Gene3D" id="3.30.1240.10">
    <property type="match status" value="1"/>
</dbReference>
<dbReference type="InterPro" id="IPR000150">
    <property type="entry name" value="Cof"/>
</dbReference>
<dbReference type="EMBL" id="PNHE01000034">
    <property type="protein sequence ID" value="PMC57941.1"/>
    <property type="molecule type" value="Genomic_DNA"/>
</dbReference>
<dbReference type="InterPro" id="IPR023214">
    <property type="entry name" value="HAD_sf"/>
</dbReference>
<evidence type="ECO:0000313" key="1">
    <source>
        <dbReference type="EMBL" id="PMC57941.1"/>
    </source>
</evidence>
<dbReference type="NCBIfam" id="TIGR00099">
    <property type="entry name" value="Cof-subfamily"/>
    <property type="match status" value="1"/>
</dbReference>